<protein>
    <recommendedName>
        <fullName evidence="2 10">Thymidine kinase</fullName>
        <ecNumber evidence="2 10">2.7.1.21</ecNumber>
    </recommendedName>
</protein>
<keyword evidence="4 10" id="KW-0808">Transferase</keyword>
<dbReference type="GO" id="GO:0071897">
    <property type="term" value="P:DNA biosynthetic process"/>
    <property type="evidence" value="ECO:0007669"/>
    <property type="project" value="UniProtKB-KW"/>
</dbReference>
<dbReference type="GO" id="GO:0046104">
    <property type="term" value="P:thymidine metabolic process"/>
    <property type="evidence" value="ECO:0007669"/>
    <property type="project" value="TreeGrafter"/>
</dbReference>
<organism evidence="12 13">
    <name type="scientific">Campylobacter phage F336</name>
    <dbReference type="NCBI Taxonomy" id="2794361"/>
    <lineage>
        <taxon>Viruses</taxon>
        <taxon>Duplodnaviria</taxon>
        <taxon>Heunggongvirae</taxon>
        <taxon>Uroviricota</taxon>
        <taxon>Caudoviricetes</taxon>
        <taxon>Connertonviridae</taxon>
        <taxon>Fletchervirus</taxon>
        <taxon>Fletchervirus F336</taxon>
    </lineage>
</organism>
<evidence type="ECO:0000256" key="9">
    <source>
        <dbReference type="PIRSR" id="PIRSR035805-2"/>
    </source>
</evidence>
<feature type="active site" description="Proton acceptor" evidence="8">
    <location>
        <position position="77"/>
    </location>
</feature>
<evidence type="ECO:0000313" key="13">
    <source>
        <dbReference type="Proteomes" id="UP000595323"/>
    </source>
</evidence>
<dbReference type="GO" id="GO:0005524">
    <property type="term" value="F:ATP binding"/>
    <property type="evidence" value="ECO:0007669"/>
    <property type="project" value="UniProtKB-KW"/>
</dbReference>
<keyword evidence="3 10" id="KW-0237">DNA synthesis</keyword>
<evidence type="ECO:0000256" key="5">
    <source>
        <dbReference type="ARBA" id="ARBA00022741"/>
    </source>
</evidence>
<evidence type="ECO:0000313" key="12">
    <source>
        <dbReference type="EMBL" id="QPX62987.1"/>
    </source>
</evidence>
<dbReference type="PANTHER" id="PTHR11441">
    <property type="entry name" value="THYMIDINE KINASE"/>
    <property type="match status" value="1"/>
</dbReference>
<evidence type="ECO:0000256" key="1">
    <source>
        <dbReference type="ARBA" id="ARBA00007587"/>
    </source>
</evidence>
<dbReference type="EC" id="2.7.1.21" evidence="2 10"/>
<reference evidence="12 13" key="1">
    <citation type="submission" date="2020-08" db="EMBL/GenBank/DDBJ databases">
        <authorList>
            <person name="Sorensen M.C.H."/>
        </authorList>
    </citation>
    <scope>NUCLEOTIDE SEQUENCE [LARGE SCALE GENOMIC DNA]</scope>
</reference>
<dbReference type="InterPro" id="IPR001267">
    <property type="entry name" value="Thymidine_kinase"/>
</dbReference>
<dbReference type="PIRSF" id="PIRSF035805">
    <property type="entry name" value="TK_cell"/>
    <property type="match status" value="1"/>
</dbReference>
<keyword evidence="13" id="KW-1185">Reference proteome</keyword>
<feature type="binding site" evidence="9">
    <location>
        <begin position="149"/>
        <end position="152"/>
    </location>
    <ligand>
        <name>substrate</name>
    </ligand>
</feature>
<name>A0A7T3N1S8_9CAUD</name>
<dbReference type="EMBL" id="MT863715">
    <property type="protein sequence ID" value="QPX62987.1"/>
    <property type="molecule type" value="Genomic_DNA"/>
</dbReference>
<keyword evidence="5 10" id="KW-0547">Nucleotide-binding</keyword>
<dbReference type="PANTHER" id="PTHR11441:SF0">
    <property type="entry name" value="THYMIDINE KINASE, CYTOSOLIC"/>
    <property type="match status" value="1"/>
</dbReference>
<evidence type="ECO:0000256" key="2">
    <source>
        <dbReference type="ARBA" id="ARBA00012118"/>
    </source>
</evidence>
<evidence type="ECO:0000256" key="7">
    <source>
        <dbReference type="ARBA" id="ARBA00022840"/>
    </source>
</evidence>
<dbReference type="SUPFAM" id="SSF52540">
    <property type="entry name" value="P-loop containing nucleoside triphosphate hydrolases"/>
    <property type="match status" value="1"/>
</dbReference>
<comment type="similarity">
    <text evidence="1 11">Belongs to the thymidine kinase family.</text>
</comment>
<dbReference type="Proteomes" id="UP000595323">
    <property type="component" value="Segment"/>
</dbReference>
<keyword evidence="6 10" id="KW-0418">Kinase</keyword>
<evidence type="ECO:0000256" key="6">
    <source>
        <dbReference type="ARBA" id="ARBA00022777"/>
    </source>
</evidence>
<evidence type="ECO:0000256" key="8">
    <source>
        <dbReference type="PIRSR" id="PIRSR035805-1"/>
    </source>
</evidence>
<sequence length="168" mass="19462">MIKLIIGPMRSGKSLELLREAEKLHFGRKKYILIRPEIDDREFISRSYKTLHNLNIIKTNNINDAIVNEYDYILLDEFQFFDNSIINIIIDNISKNWVLCGLNINYESKLFENIINILPYADRIYKLSSICEKCGSEYGNHNISNTGEICVGDDYTILCSTCKLQLKG</sequence>
<evidence type="ECO:0000256" key="3">
    <source>
        <dbReference type="ARBA" id="ARBA00022634"/>
    </source>
</evidence>
<dbReference type="Gene3D" id="3.40.50.300">
    <property type="entry name" value="P-loop containing nucleotide triphosphate hydrolases"/>
    <property type="match status" value="1"/>
</dbReference>
<dbReference type="InterPro" id="IPR027417">
    <property type="entry name" value="P-loop_NTPase"/>
</dbReference>
<comment type="catalytic activity">
    <reaction evidence="10">
        <text>thymidine + ATP = dTMP + ADP + H(+)</text>
        <dbReference type="Rhea" id="RHEA:19129"/>
        <dbReference type="ChEBI" id="CHEBI:15378"/>
        <dbReference type="ChEBI" id="CHEBI:17748"/>
        <dbReference type="ChEBI" id="CHEBI:30616"/>
        <dbReference type="ChEBI" id="CHEBI:63528"/>
        <dbReference type="ChEBI" id="CHEBI:456216"/>
        <dbReference type="EC" id="2.7.1.21"/>
    </reaction>
</comment>
<dbReference type="Pfam" id="PF00265">
    <property type="entry name" value="TK"/>
    <property type="match status" value="1"/>
</dbReference>
<evidence type="ECO:0000256" key="11">
    <source>
        <dbReference type="RuleBase" id="RU004165"/>
    </source>
</evidence>
<proteinExistence type="inferred from homology"/>
<evidence type="ECO:0000256" key="4">
    <source>
        <dbReference type="ARBA" id="ARBA00022679"/>
    </source>
</evidence>
<gene>
    <name evidence="12" type="ORF">F336_029</name>
</gene>
<dbReference type="GO" id="GO:0004797">
    <property type="term" value="F:thymidine kinase activity"/>
    <property type="evidence" value="ECO:0007669"/>
    <property type="project" value="UniProtKB-EC"/>
</dbReference>
<keyword evidence="7 10" id="KW-0067">ATP-binding</keyword>
<accession>A0A7T3N1S8</accession>
<evidence type="ECO:0000256" key="10">
    <source>
        <dbReference type="RuleBase" id="RU000544"/>
    </source>
</evidence>
<feature type="binding site" evidence="9">
    <location>
        <position position="155"/>
    </location>
    <ligand>
        <name>substrate</name>
    </ligand>
</feature>